<dbReference type="InterPro" id="IPR036047">
    <property type="entry name" value="F-box-like_dom_sf"/>
</dbReference>
<dbReference type="EMBL" id="BQKI01000072">
    <property type="protein sequence ID" value="GJN15517.1"/>
    <property type="molecule type" value="Genomic_DNA"/>
</dbReference>
<proteinExistence type="predicted"/>
<evidence type="ECO:0000313" key="3">
    <source>
        <dbReference type="Proteomes" id="UP001054889"/>
    </source>
</evidence>
<accession>A0AAV5DYH7</accession>
<comment type="caution">
    <text evidence="2">The sequence shown here is derived from an EMBL/GenBank/DDBJ whole genome shotgun (WGS) entry which is preliminary data.</text>
</comment>
<feature type="domain" description="F-box" evidence="1">
    <location>
        <begin position="14"/>
        <end position="48"/>
    </location>
</feature>
<keyword evidence="3" id="KW-1185">Reference proteome</keyword>
<dbReference type="InterPro" id="IPR001810">
    <property type="entry name" value="F-box_dom"/>
</dbReference>
<organism evidence="2 3">
    <name type="scientific">Eleusine coracana subsp. coracana</name>
    <dbReference type="NCBI Taxonomy" id="191504"/>
    <lineage>
        <taxon>Eukaryota</taxon>
        <taxon>Viridiplantae</taxon>
        <taxon>Streptophyta</taxon>
        <taxon>Embryophyta</taxon>
        <taxon>Tracheophyta</taxon>
        <taxon>Spermatophyta</taxon>
        <taxon>Magnoliopsida</taxon>
        <taxon>Liliopsida</taxon>
        <taxon>Poales</taxon>
        <taxon>Poaceae</taxon>
        <taxon>PACMAD clade</taxon>
        <taxon>Chloridoideae</taxon>
        <taxon>Cynodonteae</taxon>
        <taxon>Eleusininae</taxon>
        <taxon>Eleusine</taxon>
    </lineage>
</organism>
<reference evidence="2" key="1">
    <citation type="journal article" date="2018" name="DNA Res.">
        <title>Multiple hybrid de novo genome assembly of finger millet, an orphan allotetraploid crop.</title>
        <authorList>
            <person name="Hatakeyama M."/>
            <person name="Aluri S."/>
            <person name="Balachadran M.T."/>
            <person name="Sivarajan S.R."/>
            <person name="Patrignani A."/>
            <person name="Gruter S."/>
            <person name="Poveda L."/>
            <person name="Shimizu-Inatsugi R."/>
            <person name="Baeten J."/>
            <person name="Francoijs K.J."/>
            <person name="Nataraja K.N."/>
            <person name="Reddy Y.A.N."/>
            <person name="Phadnis S."/>
            <person name="Ravikumar R.L."/>
            <person name="Schlapbach R."/>
            <person name="Sreeman S.M."/>
            <person name="Shimizu K.K."/>
        </authorList>
    </citation>
    <scope>NUCLEOTIDE SEQUENCE</scope>
</reference>
<evidence type="ECO:0000259" key="1">
    <source>
        <dbReference type="Pfam" id="PF12937"/>
    </source>
</evidence>
<dbReference type="PANTHER" id="PTHR34223">
    <property type="entry name" value="OS11G0201299 PROTEIN"/>
    <property type="match status" value="1"/>
</dbReference>
<sequence>MDDVSGAGEDLDRISALPDELLHVILSFVGDAQEVTRTAVLSRRWRRMWVHASTLKFSDHRLKNWTMDPGHFASFVDWVLAHRGETAMDSLTIWMTQKSRAASPARLEISARSACWRTERSQGLRCFAA</sequence>
<dbReference type="SUPFAM" id="SSF81383">
    <property type="entry name" value="F-box domain"/>
    <property type="match status" value="1"/>
</dbReference>
<dbReference type="PANTHER" id="PTHR34223:SF51">
    <property type="entry name" value="OS06G0556300 PROTEIN"/>
    <property type="match status" value="1"/>
</dbReference>
<protein>
    <recommendedName>
        <fullName evidence="1">F-box domain-containing protein</fullName>
    </recommendedName>
</protein>
<evidence type="ECO:0000313" key="2">
    <source>
        <dbReference type="EMBL" id="GJN15517.1"/>
    </source>
</evidence>
<gene>
    <name evidence="2" type="primary">gb02438</name>
    <name evidence="2" type="ORF">PR202_gb02438</name>
</gene>
<dbReference type="AlphaFoldDB" id="A0AAV5DYH7"/>
<dbReference type="Gene3D" id="1.20.1280.50">
    <property type="match status" value="1"/>
</dbReference>
<name>A0AAV5DYH7_ELECO</name>
<dbReference type="Pfam" id="PF12937">
    <property type="entry name" value="F-box-like"/>
    <property type="match status" value="1"/>
</dbReference>
<dbReference type="Proteomes" id="UP001054889">
    <property type="component" value="Unassembled WGS sequence"/>
</dbReference>
<reference evidence="2" key="2">
    <citation type="submission" date="2021-12" db="EMBL/GenBank/DDBJ databases">
        <title>Resequencing data analysis of finger millet.</title>
        <authorList>
            <person name="Hatakeyama M."/>
            <person name="Aluri S."/>
            <person name="Balachadran M.T."/>
            <person name="Sivarajan S.R."/>
            <person name="Poveda L."/>
            <person name="Shimizu-Inatsugi R."/>
            <person name="Schlapbach R."/>
            <person name="Sreeman S.M."/>
            <person name="Shimizu K.K."/>
        </authorList>
    </citation>
    <scope>NUCLEOTIDE SEQUENCE</scope>
</reference>
<dbReference type="InterPro" id="IPR053197">
    <property type="entry name" value="F-box_SCFL_complex_component"/>
</dbReference>